<evidence type="ECO:0000259" key="6">
    <source>
        <dbReference type="Pfam" id="PF08281"/>
    </source>
</evidence>
<sequence>MIDLRDEKSFEVLFKTYYQPLISFAYQYVKDHDMAEEVTQEVFTTLWQKAGSIEIRSSIKSYLYGAVRNASLNHLKHLKVVSAHQAYSQYNQEVGRGDFLELDELQQKINESLEKLPPKCREIFELSRFEEMKYKDIATELDISIKTVETQMSRALKVMRDTLGQYLPAYILWILLYN</sequence>
<reference evidence="7" key="1">
    <citation type="submission" date="2022-09" db="EMBL/GenBank/DDBJ databases">
        <title>Comparative genomics and taxonomic characterization of three novel marine species of genus Reichenbachiella exhibiting antioxidant and polysaccharide degradation activities.</title>
        <authorList>
            <person name="Muhammad N."/>
            <person name="Lee Y.-J."/>
            <person name="Ko J."/>
            <person name="Kim S.-G."/>
        </authorList>
    </citation>
    <scope>NUCLEOTIDE SEQUENCE</scope>
    <source>
        <strain evidence="7">BKB1-1</strain>
    </source>
</reference>
<dbReference type="InterPro" id="IPR013324">
    <property type="entry name" value="RNA_pol_sigma_r3/r4-like"/>
</dbReference>
<evidence type="ECO:0000256" key="3">
    <source>
        <dbReference type="ARBA" id="ARBA00023082"/>
    </source>
</evidence>
<dbReference type="Gene3D" id="1.10.10.10">
    <property type="entry name" value="Winged helix-like DNA-binding domain superfamily/Winged helix DNA-binding domain"/>
    <property type="match status" value="1"/>
</dbReference>
<dbReference type="NCBIfam" id="TIGR02937">
    <property type="entry name" value="sigma70-ECF"/>
    <property type="match status" value="1"/>
</dbReference>
<dbReference type="PANTHER" id="PTHR43133:SF46">
    <property type="entry name" value="RNA POLYMERASE SIGMA-70 FACTOR ECF SUBFAMILY"/>
    <property type="match status" value="1"/>
</dbReference>
<dbReference type="Proteomes" id="UP001065174">
    <property type="component" value="Chromosome"/>
</dbReference>
<evidence type="ECO:0000259" key="5">
    <source>
        <dbReference type="Pfam" id="PF04542"/>
    </source>
</evidence>
<evidence type="ECO:0000256" key="1">
    <source>
        <dbReference type="ARBA" id="ARBA00010641"/>
    </source>
</evidence>
<dbReference type="RefSeq" id="WP_262308842.1">
    <property type="nucleotide sequence ID" value="NZ_CP106679.1"/>
</dbReference>
<dbReference type="InterPro" id="IPR036388">
    <property type="entry name" value="WH-like_DNA-bd_sf"/>
</dbReference>
<dbReference type="Gene3D" id="1.10.1740.10">
    <property type="match status" value="1"/>
</dbReference>
<gene>
    <name evidence="7" type="ORF">N6H18_13690</name>
</gene>
<dbReference type="InterPro" id="IPR007627">
    <property type="entry name" value="RNA_pol_sigma70_r2"/>
</dbReference>
<feature type="domain" description="RNA polymerase sigma-70 region 2" evidence="5">
    <location>
        <begin position="13"/>
        <end position="77"/>
    </location>
</feature>
<organism evidence="7 8">
    <name type="scientific">Reichenbachiella agarivorans</name>
    <dbReference type="NCBI Taxonomy" id="2979464"/>
    <lineage>
        <taxon>Bacteria</taxon>
        <taxon>Pseudomonadati</taxon>
        <taxon>Bacteroidota</taxon>
        <taxon>Cytophagia</taxon>
        <taxon>Cytophagales</taxon>
        <taxon>Reichenbachiellaceae</taxon>
        <taxon>Reichenbachiella</taxon>
    </lineage>
</organism>
<accession>A0ABY6CPL4</accession>
<dbReference type="NCBIfam" id="TIGR02985">
    <property type="entry name" value="Sig70_bacteroi1"/>
    <property type="match status" value="1"/>
</dbReference>
<dbReference type="SUPFAM" id="SSF88946">
    <property type="entry name" value="Sigma2 domain of RNA polymerase sigma factors"/>
    <property type="match status" value="1"/>
</dbReference>
<evidence type="ECO:0000313" key="8">
    <source>
        <dbReference type="Proteomes" id="UP001065174"/>
    </source>
</evidence>
<dbReference type="CDD" id="cd06171">
    <property type="entry name" value="Sigma70_r4"/>
    <property type="match status" value="1"/>
</dbReference>
<evidence type="ECO:0000256" key="4">
    <source>
        <dbReference type="ARBA" id="ARBA00023163"/>
    </source>
</evidence>
<feature type="domain" description="RNA polymerase sigma factor 70 region 4 type 2" evidence="6">
    <location>
        <begin position="107"/>
        <end position="157"/>
    </location>
</feature>
<dbReference type="InterPro" id="IPR013325">
    <property type="entry name" value="RNA_pol_sigma_r2"/>
</dbReference>
<dbReference type="PANTHER" id="PTHR43133">
    <property type="entry name" value="RNA POLYMERASE ECF-TYPE SIGMA FACTO"/>
    <property type="match status" value="1"/>
</dbReference>
<proteinExistence type="inferred from homology"/>
<dbReference type="Pfam" id="PF04542">
    <property type="entry name" value="Sigma70_r2"/>
    <property type="match status" value="1"/>
</dbReference>
<dbReference type="SUPFAM" id="SSF88659">
    <property type="entry name" value="Sigma3 and sigma4 domains of RNA polymerase sigma factors"/>
    <property type="match status" value="1"/>
</dbReference>
<evidence type="ECO:0000313" key="7">
    <source>
        <dbReference type="EMBL" id="UXP31403.1"/>
    </source>
</evidence>
<keyword evidence="2" id="KW-0805">Transcription regulation</keyword>
<keyword evidence="8" id="KW-1185">Reference proteome</keyword>
<dbReference type="InterPro" id="IPR013249">
    <property type="entry name" value="RNA_pol_sigma70_r4_t2"/>
</dbReference>
<name>A0ABY6CPL4_9BACT</name>
<keyword evidence="3" id="KW-0731">Sigma factor</keyword>
<protein>
    <submittedName>
        <fullName evidence="7">RNA polymerase sigma-70 factor</fullName>
    </submittedName>
</protein>
<comment type="similarity">
    <text evidence="1">Belongs to the sigma-70 factor family. ECF subfamily.</text>
</comment>
<dbReference type="InterPro" id="IPR014327">
    <property type="entry name" value="RNA_pol_sigma70_bacteroid"/>
</dbReference>
<dbReference type="InterPro" id="IPR039425">
    <property type="entry name" value="RNA_pol_sigma-70-like"/>
</dbReference>
<keyword evidence="4" id="KW-0804">Transcription</keyword>
<dbReference type="InterPro" id="IPR014284">
    <property type="entry name" value="RNA_pol_sigma-70_dom"/>
</dbReference>
<dbReference type="Pfam" id="PF08281">
    <property type="entry name" value="Sigma70_r4_2"/>
    <property type="match status" value="1"/>
</dbReference>
<dbReference type="EMBL" id="CP106679">
    <property type="protein sequence ID" value="UXP31403.1"/>
    <property type="molecule type" value="Genomic_DNA"/>
</dbReference>
<evidence type="ECO:0000256" key="2">
    <source>
        <dbReference type="ARBA" id="ARBA00023015"/>
    </source>
</evidence>